<feature type="compositionally biased region" description="Low complexity" evidence="2">
    <location>
        <begin position="159"/>
        <end position="185"/>
    </location>
</feature>
<dbReference type="EMBL" id="JASFZW010000004">
    <property type="protein sequence ID" value="KAK2078517.1"/>
    <property type="molecule type" value="Genomic_DNA"/>
</dbReference>
<dbReference type="InterPro" id="IPR040285">
    <property type="entry name" value="ProX/PRXD1"/>
</dbReference>
<dbReference type="Pfam" id="PF04073">
    <property type="entry name" value="tRNA_edit"/>
    <property type="match status" value="1"/>
</dbReference>
<dbReference type="InterPro" id="IPR036754">
    <property type="entry name" value="YbaK/aa-tRNA-synt-asso_dom_sf"/>
</dbReference>
<evidence type="ECO:0000259" key="3">
    <source>
        <dbReference type="Pfam" id="PF04073"/>
    </source>
</evidence>
<name>A0AAD9ILP5_PROWI</name>
<evidence type="ECO:0000313" key="4">
    <source>
        <dbReference type="EMBL" id="KAK2078517.1"/>
    </source>
</evidence>
<sequence>MEDLVAALASLDIDYDRYDHEPVMTCEKQVRDAVLSQRLGTGKGGLRMAPAIDVEDYLQVQPGSLTPLALAAPKAGAVAFLLDARIKSAERIFAHPGVNTVSLALTPAALESFLKSVGREVQYVDLTAEPTLGPDNRPDLSAFTQLAVPVPKREEEEAAAAPAAAPAAVKAKKPNAQPSKQSKAPSPKPLVLDTNALARQIVDEVSKSGSQAPPAGLEDSLKISLNALRNAAYAEGFAAARGALAASLAGVR</sequence>
<dbReference type="InterPro" id="IPR007214">
    <property type="entry name" value="YbaK/aa-tRNA-synth-assoc-dom"/>
</dbReference>
<accession>A0AAD9ILP5</accession>
<comment type="similarity">
    <text evidence="1">Belongs to the PRORSD1 family.</text>
</comment>
<dbReference type="SUPFAM" id="SSF55826">
    <property type="entry name" value="YbaK/ProRS associated domain"/>
    <property type="match status" value="1"/>
</dbReference>
<protein>
    <recommendedName>
        <fullName evidence="3">YbaK/aminoacyl-tRNA synthetase-associated domain-containing protein</fullName>
    </recommendedName>
</protein>
<dbReference type="AlphaFoldDB" id="A0AAD9ILP5"/>
<reference evidence="4" key="1">
    <citation type="submission" date="2021-01" db="EMBL/GenBank/DDBJ databases">
        <authorList>
            <person name="Eckstrom K.M.E."/>
        </authorList>
    </citation>
    <scope>NUCLEOTIDE SEQUENCE</scope>
    <source>
        <strain evidence="4">UVCC 0001</strain>
    </source>
</reference>
<dbReference type="PANTHER" id="PTHR31423:SF3">
    <property type="entry name" value="PROLYL-TRNA SYNTHETASE ASSOCIATED DOMAIN-CONTAINING PROTEIN 1-RELATED"/>
    <property type="match status" value="1"/>
</dbReference>
<dbReference type="GO" id="GO:0002161">
    <property type="term" value="F:aminoacyl-tRNA deacylase activity"/>
    <property type="evidence" value="ECO:0007669"/>
    <property type="project" value="InterPro"/>
</dbReference>
<evidence type="ECO:0000256" key="1">
    <source>
        <dbReference type="ARBA" id="ARBA00010201"/>
    </source>
</evidence>
<comment type="caution">
    <text evidence="4">The sequence shown here is derived from an EMBL/GenBank/DDBJ whole genome shotgun (WGS) entry which is preliminary data.</text>
</comment>
<keyword evidence="5" id="KW-1185">Reference proteome</keyword>
<feature type="region of interest" description="Disordered" evidence="2">
    <location>
        <begin position="153"/>
        <end position="190"/>
    </location>
</feature>
<dbReference type="Gene3D" id="3.90.960.10">
    <property type="entry name" value="YbaK/aminoacyl-tRNA synthetase-associated domain"/>
    <property type="match status" value="1"/>
</dbReference>
<evidence type="ECO:0000313" key="5">
    <source>
        <dbReference type="Proteomes" id="UP001255856"/>
    </source>
</evidence>
<proteinExistence type="inferred from homology"/>
<evidence type="ECO:0000256" key="2">
    <source>
        <dbReference type="SAM" id="MobiDB-lite"/>
    </source>
</evidence>
<organism evidence="4 5">
    <name type="scientific">Prototheca wickerhamii</name>
    <dbReference type="NCBI Taxonomy" id="3111"/>
    <lineage>
        <taxon>Eukaryota</taxon>
        <taxon>Viridiplantae</taxon>
        <taxon>Chlorophyta</taxon>
        <taxon>core chlorophytes</taxon>
        <taxon>Trebouxiophyceae</taxon>
        <taxon>Chlorellales</taxon>
        <taxon>Chlorellaceae</taxon>
        <taxon>Prototheca</taxon>
    </lineage>
</organism>
<dbReference type="Proteomes" id="UP001255856">
    <property type="component" value="Unassembled WGS sequence"/>
</dbReference>
<dbReference type="PANTHER" id="PTHR31423">
    <property type="entry name" value="YBAK DOMAIN-CONTAINING PROTEIN"/>
    <property type="match status" value="1"/>
</dbReference>
<feature type="domain" description="YbaK/aminoacyl-tRNA synthetase-associated" evidence="3">
    <location>
        <begin position="28"/>
        <end position="112"/>
    </location>
</feature>
<gene>
    <name evidence="4" type="ORF">QBZ16_003357</name>
</gene>